<keyword evidence="6" id="KW-0482">Metalloprotease</keyword>
<keyword evidence="5" id="KW-0862">Zinc</keyword>
<dbReference type="NCBIfam" id="NF000642">
    <property type="entry name" value="PRK00024.1"/>
    <property type="match status" value="1"/>
</dbReference>
<dbReference type="InterPro" id="IPR037518">
    <property type="entry name" value="MPN"/>
</dbReference>
<comment type="caution">
    <text evidence="9">The sequence shown here is derived from an EMBL/GenBank/DDBJ whole genome shotgun (WGS) entry which is preliminary data.</text>
</comment>
<dbReference type="Gene3D" id="3.40.140.10">
    <property type="entry name" value="Cytidine Deaminase, domain 2"/>
    <property type="match status" value="1"/>
</dbReference>
<evidence type="ECO:0000256" key="1">
    <source>
        <dbReference type="ARBA" id="ARBA00010243"/>
    </source>
</evidence>
<keyword evidence="3" id="KW-0479">Metal-binding</keyword>
<evidence type="ECO:0000256" key="4">
    <source>
        <dbReference type="ARBA" id="ARBA00022801"/>
    </source>
</evidence>
<name>A0ABS1IZ12_9FIRM</name>
<evidence type="ECO:0000313" key="9">
    <source>
        <dbReference type="EMBL" id="MBK5897132.1"/>
    </source>
</evidence>
<evidence type="ECO:0000256" key="3">
    <source>
        <dbReference type="ARBA" id="ARBA00022723"/>
    </source>
</evidence>
<dbReference type="NCBIfam" id="TIGR00608">
    <property type="entry name" value="radc"/>
    <property type="match status" value="1"/>
</dbReference>
<dbReference type="InterPro" id="IPR020891">
    <property type="entry name" value="UPF0758_CS"/>
</dbReference>
<dbReference type="InterPro" id="IPR001405">
    <property type="entry name" value="UPF0758"/>
</dbReference>
<dbReference type="PROSITE" id="PS01302">
    <property type="entry name" value="UPF0758"/>
    <property type="match status" value="1"/>
</dbReference>
<organism evidence="9 10">
    <name type="scientific">Catonella massiliensis</name>
    <dbReference type="NCBI Taxonomy" id="2799636"/>
    <lineage>
        <taxon>Bacteria</taxon>
        <taxon>Bacillati</taxon>
        <taxon>Bacillota</taxon>
        <taxon>Clostridia</taxon>
        <taxon>Lachnospirales</taxon>
        <taxon>Lachnospiraceae</taxon>
        <taxon>Catonella</taxon>
    </lineage>
</organism>
<dbReference type="Pfam" id="PF04002">
    <property type="entry name" value="RadC"/>
    <property type="match status" value="1"/>
</dbReference>
<keyword evidence="4" id="KW-0378">Hydrolase</keyword>
<dbReference type="PROSITE" id="PS50249">
    <property type="entry name" value="MPN"/>
    <property type="match status" value="1"/>
</dbReference>
<dbReference type="RefSeq" id="WP_208428638.1">
    <property type="nucleotide sequence ID" value="NZ_JAEPRJ010000001.1"/>
</dbReference>
<keyword evidence="2" id="KW-0645">Protease</keyword>
<accession>A0ABS1IZ12</accession>
<dbReference type="PANTHER" id="PTHR30471:SF3">
    <property type="entry name" value="UPF0758 PROTEIN YEES-RELATED"/>
    <property type="match status" value="1"/>
</dbReference>
<evidence type="ECO:0000259" key="8">
    <source>
        <dbReference type="PROSITE" id="PS50249"/>
    </source>
</evidence>
<evidence type="ECO:0000256" key="7">
    <source>
        <dbReference type="RuleBase" id="RU003797"/>
    </source>
</evidence>
<evidence type="ECO:0000313" key="10">
    <source>
        <dbReference type="Proteomes" id="UP000604730"/>
    </source>
</evidence>
<dbReference type="Pfam" id="PF20582">
    <property type="entry name" value="UPF0758_N"/>
    <property type="match status" value="1"/>
</dbReference>
<reference evidence="9 10" key="1">
    <citation type="submission" date="2021-01" db="EMBL/GenBank/DDBJ databases">
        <title>Isolation and description of Catonella massiliensis sp. nov., a novel Catonella species, isolated from a stable periodontitis subject.</title>
        <authorList>
            <person name="Antezack A."/>
            <person name="Boxberger M."/>
            <person name="La Scola B."/>
            <person name="Monnet-Corti V."/>
        </authorList>
    </citation>
    <scope>NUCLEOTIDE SEQUENCE [LARGE SCALE GENOMIC DNA]</scope>
    <source>
        <strain evidence="9 10">Marseille-Q4567</strain>
    </source>
</reference>
<comment type="similarity">
    <text evidence="1 7">Belongs to the UPF0758 family.</text>
</comment>
<proteinExistence type="inferred from homology"/>
<dbReference type="InterPro" id="IPR046778">
    <property type="entry name" value="UPF0758_N"/>
</dbReference>
<dbReference type="InterPro" id="IPR025657">
    <property type="entry name" value="RadC_JAB"/>
</dbReference>
<sequence>METVRIGDLPDELKPFEKYQKQGIDRLSDIELLALILRTGTKKLNCIDLCKKVLDVSGGTLAGLYGKTEKELQDIEGVGPVKAVKIICICELARRIARTKRTYDESLDTADKIAKRYMEEMRHFKEEHVVLLLLDIKCRLIKEITISIGTVNQSFLRPREVFMQALKYEAVNIVLLHNHPSGDPTPSRADIQITDMILEVSKLIGIPLVDHIVIGDCCHVSLREKGLVDFETNKQIFERT</sequence>
<dbReference type="CDD" id="cd08071">
    <property type="entry name" value="MPN_DUF2466"/>
    <property type="match status" value="1"/>
</dbReference>
<dbReference type="EMBL" id="JAEPRJ010000001">
    <property type="protein sequence ID" value="MBK5897132.1"/>
    <property type="molecule type" value="Genomic_DNA"/>
</dbReference>
<gene>
    <name evidence="9" type="primary">radC</name>
    <name evidence="9" type="ORF">JJN12_04935</name>
</gene>
<evidence type="ECO:0000256" key="5">
    <source>
        <dbReference type="ARBA" id="ARBA00022833"/>
    </source>
</evidence>
<feature type="domain" description="MPN" evidence="8">
    <location>
        <begin position="106"/>
        <end position="228"/>
    </location>
</feature>
<dbReference type="PANTHER" id="PTHR30471">
    <property type="entry name" value="DNA REPAIR PROTEIN RADC"/>
    <property type="match status" value="1"/>
</dbReference>
<dbReference type="Proteomes" id="UP000604730">
    <property type="component" value="Unassembled WGS sequence"/>
</dbReference>
<evidence type="ECO:0000256" key="6">
    <source>
        <dbReference type="ARBA" id="ARBA00023049"/>
    </source>
</evidence>
<evidence type="ECO:0000256" key="2">
    <source>
        <dbReference type="ARBA" id="ARBA00022670"/>
    </source>
</evidence>
<protein>
    <submittedName>
        <fullName evidence="9">DNA repair protein RadC</fullName>
    </submittedName>
</protein>
<keyword evidence="10" id="KW-1185">Reference proteome</keyword>